<dbReference type="Pfam" id="PF12770">
    <property type="entry name" value="CHAT"/>
    <property type="match status" value="1"/>
</dbReference>
<dbReference type="InterPro" id="IPR024983">
    <property type="entry name" value="CHAT_dom"/>
</dbReference>
<dbReference type="Proteomes" id="UP000501179">
    <property type="component" value="Chromosome"/>
</dbReference>
<keyword evidence="3" id="KW-1185">Reference proteome</keyword>
<gene>
    <name evidence="2" type="ORF">HA039_27720</name>
</gene>
<sequence length="842" mass="90209">MARAHERIDAGDLATAAGLLEQLDRPGAGLEVVVNIDLARCHIATVSDEHRALFGPALARIAERTDVPHDPTLAPRWHFYRVTGDLLTHGTAVAEHVREFAEAVARLGVEAENAQLLVQLLANLRVHGREDLAGPLHRWARRLDVPGDTDWDTWHELAYVLRTTGAGAEAERICTAILAAGPARTRVGAGITLSVHLAGEDRHDEAYALLTEALETADREGWRDLADAARNNLMATHLVAGRTEHLESDVRAWLADIAARRAEPPAVAVGLRTVRALRAAGRDLLALDVLTLYTDRDWSAESDAEQLAWLEAIVDVFQVLSDDAAAADLSVRAIGIDERLSRSAVARFGPDDYDRIGRAYDLLVTFHSDLERLDATTEARALFYTEAAKEAAFSRALPGMANGPLRDEAAQEARGLVMELARLETAAEVRLQGDLAAVTDLPGGSTRATSRIRITPAYANEQVRERRGTVIRERLRHLRQAPAGGAGKRVGSFLGPEPRDLAQAPWPEGTVGLAQRLDRAESELVTYLVGAHGFAHRSAVDVNPAVLDALLTVLSQTPEDEIDHITGRLADLLLPGAVRDGLDAHGADTLVISGDTTAQTVPWEALGTGDDRLGLRFSLCRTPSLLRGVAQLSTPANPAVERALVVADPTGDLPAAAAEGAMLHHLLTARGVATTVLPACTRGEFLAELPHHTLVHFAGHTNYLRTDPASSHFLLADGPLTADELARVPVHPDSLFVLGSCESAQSGQEPGFGNSFGIGTVLLLQGAASVIGGNWSAGDARSLAQSECLYAHLLAGRTVSEALRAARRDLHGRGEPTSSWALLTVMGDPFARLRTVRAHTLS</sequence>
<name>A0A6G9H4W3_9ACTN</name>
<dbReference type="RefSeq" id="WP_167034078.1">
    <property type="nucleotide sequence ID" value="NZ_CP050177.1"/>
</dbReference>
<evidence type="ECO:0000313" key="2">
    <source>
        <dbReference type="EMBL" id="QIQ05578.1"/>
    </source>
</evidence>
<reference evidence="2 3" key="1">
    <citation type="submission" date="2020-03" db="EMBL/GenBank/DDBJ databases">
        <title>A novel species.</title>
        <authorList>
            <person name="Gao J."/>
        </authorList>
    </citation>
    <scope>NUCLEOTIDE SEQUENCE [LARGE SCALE GENOMIC DNA]</scope>
    <source>
        <strain evidence="2 3">QMT-12</strain>
    </source>
</reference>
<organism evidence="2 3">
    <name type="scientific">Streptomyces liangshanensis</name>
    <dbReference type="NCBI Taxonomy" id="2717324"/>
    <lineage>
        <taxon>Bacteria</taxon>
        <taxon>Bacillati</taxon>
        <taxon>Actinomycetota</taxon>
        <taxon>Actinomycetes</taxon>
        <taxon>Kitasatosporales</taxon>
        <taxon>Streptomycetaceae</taxon>
        <taxon>Streptomyces</taxon>
    </lineage>
</organism>
<dbReference type="KEGG" id="slia:HA039_27720"/>
<dbReference type="AlphaFoldDB" id="A0A6G9H4W3"/>
<dbReference type="EMBL" id="CP050177">
    <property type="protein sequence ID" value="QIQ05578.1"/>
    <property type="molecule type" value="Genomic_DNA"/>
</dbReference>
<evidence type="ECO:0000313" key="3">
    <source>
        <dbReference type="Proteomes" id="UP000501179"/>
    </source>
</evidence>
<proteinExistence type="predicted"/>
<accession>A0A6G9H4W3</accession>
<evidence type="ECO:0000259" key="1">
    <source>
        <dbReference type="Pfam" id="PF12770"/>
    </source>
</evidence>
<feature type="domain" description="CHAT" evidence="1">
    <location>
        <begin position="568"/>
        <end position="828"/>
    </location>
</feature>
<protein>
    <submittedName>
        <fullName evidence="2">CHAT domain-containing protein</fullName>
    </submittedName>
</protein>